<dbReference type="InterPro" id="IPR036875">
    <property type="entry name" value="Znf_CCHC_sf"/>
</dbReference>
<dbReference type="SMART" id="SM00343">
    <property type="entry name" value="ZnF_C2HC"/>
    <property type="match status" value="2"/>
</dbReference>
<proteinExistence type="predicted"/>
<name>A0AA47N6B6_MERPO</name>
<accession>A0AA47N6B6</accession>
<keyword evidence="4" id="KW-1185">Reference proteome</keyword>
<sequence length="184" mass="20879">MLDNPEMEVTRMFIRNCPCKDLALTFRSKTIEKWSACELLEVLNEYHAEMSCKATPLVHAVKRMDVAVHTAEVSHSPAPGHSGHVPPQTQSPQYVPLAEVMAMLEKVLLRGTSDQSQVRRRAPPRHPEDRVDGFTDVPCIICKDDGHSAFSHCREKRLCFKCYAPGHSRRYCPARRTTARPQEN</sequence>
<dbReference type="PROSITE" id="PS50158">
    <property type="entry name" value="ZF_CCHC"/>
    <property type="match status" value="1"/>
</dbReference>
<reference evidence="3" key="1">
    <citation type="journal article" date="2023" name="Front. Mar. Sci.">
        <title>A new Merluccius polli reference genome to investigate the effects of global change in West African waters.</title>
        <authorList>
            <person name="Mateo J.L."/>
            <person name="Blanco-Fernandez C."/>
            <person name="Garcia-Vazquez E."/>
            <person name="Machado-Schiaffino G."/>
        </authorList>
    </citation>
    <scope>NUCLEOTIDE SEQUENCE</scope>
    <source>
        <strain evidence="3">C29</strain>
        <tissue evidence="3">Fin</tissue>
    </source>
</reference>
<gene>
    <name evidence="3" type="ORF">N1851_005826</name>
</gene>
<dbReference type="SUPFAM" id="SSF57756">
    <property type="entry name" value="Retrovirus zinc finger-like domains"/>
    <property type="match status" value="1"/>
</dbReference>
<dbReference type="EMBL" id="JAOPHQ010000928">
    <property type="protein sequence ID" value="KAK0152644.1"/>
    <property type="molecule type" value="Genomic_DNA"/>
</dbReference>
<comment type="caution">
    <text evidence="3">The sequence shown here is derived from an EMBL/GenBank/DDBJ whole genome shotgun (WGS) entry which is preliminary data.</text>
</comment>
<dbReference type="AlphaFoldDB" id="A0AA47N6B6"/>
<protein>
    <recommendedName>
        <fullName evidence="2">CCHC-type domain-containing protein</fullName>
    </recommendedName>
</protein>
<dbReference type="Gene3D" id="4.10.60.10">
    <property type="entry name" value="Zinc finger, CCHC-type"/>
    <property type="match status" value="1"/>
</dbReference>
<dbReference type="Proteomes" id="UP001174136">
    <property type="component" value="Unassembled WGS sequence"/>
</dbReference>
<dbReference type="GO" id="GO:0008270">
    <property type="term" value="F:zinc ion binding"/>
    <property type="evidence" value="ECO:0007669"/>
    <property type="project" value="UniProtKB-KW"/>
</dbReference>
<organism evidence="3 4">
    <name type="scientific">Merluccius polli</name>
    <name type="common">Benguela hake</name>
    <name type="synonym">Merluccius cadenati</name>
    <dbReference type="NCBI Taxonomy" id="89951"/>
    <lineage>
        <taxon>Eukaryota</taxon>
        <taxon>Metazoa</taxon>
        <taxon>Chordata</taxon>
        <taxon>Craniata</taxon>
        <taxon>Vertebrata</taxon>
        <taxon>Euteleostomi</taxon>
        <taxon>Actinopterygii</taxon>
        <taxon>Neopterygii</taxon>
        <taxon>Teleostei</taxon>
        <taxon>Neoteleostei</taxon>
        <taxon>Acanthomorphata</taxon>
        <taxon>Zeiogadaria</taxon>
        <taxon>Gadariae</taxon>
        <taxon>Gadiformes</taxon>
        <taxon>Gadoidei</taxon>
        <taxon>Merlucciidae</taxon>
        <taxon>Merluccius</taxon>
    </lineage>
</organism>
<keyword evidence="1" id="KW-0863">Zinc-finger</keyword>
<keyword evidence="1" id="KW-0862">Zinc</keyword>
<dbReference type="GO" id="GO:0003676">
    <property type="term" value="F:nucleic acid binding"/>
    <property type="evidence" value="ECO:0007669"/>
    <property type="project" value="InterPro"/>
</dbReference>
<evidence type="ECO:0000259" key="2">
    <source>
        <dbReference type="PROSITE" id="PS50158"/>
    </source>
</evidence>
<dbReference type="InterPro" id="IPR001878">
    <property type="entry name" value="Znf_CCHC"/>
</dbReference>
<evidence type="ECO:0000313" key="4">
    <source>
        <dbReference type="Proteomes" id="UP001174136"/>
    </source>
</evidence>
<evidence type="ECO:0000256" key="1">
    <source>
        <dbReference type="PROSITE-ProRule" id="PRU00047"/>
    </source>
</evidence>
<keyword evidence="1" id="KW-0479">Metal-binding</keyword>
<feature type="domain" description="CCHC-type" evidence="2">
    <location>
        <begin position="159"/>
        <end position="173"/>
    </location>
</feature>
<evidence type="ECO:0000313" key="3">
    <source>
        <dbReference type="EMBL" id="KAK0152644.1"/>
    </source>
</evidence>